<evidence type="ECO:0008006" key="3">
    <source>
        <dbReference type="Google" id="ProtNLM"/>
    </source>
</evidence>
<organism evidence="1 2">
    <name type="scientific">Longicatena caecimuris</name>
    <dbReference type="NCBI Taxonomy" id="1796635"/>
    <lineage>
        <taxon>Bacteria</taxon>
        <taxon>Bacillati</taxon>
        <taxon>Bacillota</taxon>
        <taxon>Erysipelotrichia</taxon>
        <taxon>Erysipelotrichales</taxon>
        <taxon>Erysipelotrichaceae</taxon>
        <taxon>Longicatena</taxon>
    </lineage>
</organism>
<keyword evidence="2" id="KW-1185">Reference proteome</keyword>
<evidence type="ECO:0000313" key="1">
    <source>
        <dbReference type="EMBL" id="TCU60165.1"/>
    </source>
</evidence>
<sequence>MKKKVLLAIAALLLLVFVYQGSLAFFRKEKGVSTPISAKTLGIELIDHTDDTRAEMTAEGYTFKNVMPNDALHREVCVKNVKEKNLYVRITATRYWKDRDGKKVKGSDASLIQLVTAQPENWIILDDGKASNHEIVYFYYKKPILPQDQSDNVIDRIVLSEDIKGEEYQEYQAYLHLQADAIQDVVAQEAILAEWGIEATFDKQGNITSIEEQ</sequence>
<comment type="caution">
    <text evidence="1">The sequence shown here is derived from an EMBL/GenBank/DDBJ whole genome shotgun (WGS) entry which is preliminary data.</text>
</comment>
<dbReference type="Proteomes" id="UP000295773">
    <property type="component" value="Unassembled WGS sequence"/>
</dbReference>
<dbReference type="RefSeq" id="WP_008979773.1">
    <property type="nucleotide sequence ID" value="NZ_DBGDHU010000017.1"/>
</dbReference>
<accession>A0A4V2VKK4</accession>
<dbReference type="AlphaFoldDB" id="A0A4V2VKK4"/>
<protein>
    <recommendedName>
        <fullName evidence="3">Alternate signal-mediated exported protein</fullName>
    </recommendedName>
</protein>
<dbReference type="EMBL" id="SMBP01000008">
    <property type="protein sequence ID" value="TCU60165.1"/>
    <property type="molecule type" value="Genomic_DNA"/>
</dbReference>
<proteinExistence type="predicted"/>
<gene>
    <name evidence="1" type="ORF">EDD61_10824</name>
</gene>
<name>A0A4V2VKK4_9FIRM</name>
<reference evidence="1 2" key="1">
    <citation type="submission" date="2019-03" db="EMBL/GenBank/DDBJ databases">
        <title>Genomic Encyclopedia of Type Strains, Phase IV (KMG-IV): sequencing the most valuable type-strain genomes for metagenomic binning, comparative biology and taxonomic classification.</title>
        <authorList>
            <person name="Goeker M."/>
        </authorList>
    </citation>
    <scope>NUCLEOTIDE SEQUENCE [LARGE SCALE GENOMIC DNA]</scope>
    <source>
        <strain evidence="1 2">DSM 29481</strain>
    </source>
</reference>
<evidence type="ECO:0000313" key="2">
    <source>
        <dbReference type="Proteomes" id="UP000295773"/>
    </source>
</evidence>